<organism evidence="1 2">
    <name type="scientific">Tardiphaga alba</name>
    <dbReference type="NCBI Taxonomy" id="340268"/>
    <lineage>
        <taxon>Bacteria</taxon>
        <taxon>Pseudomonadati</taxon>
        <taxon>Pseudomonadota</taxon>
        <taxon>Alphaproteobacteria</taxon>
        <taxon>Hyphomicrobiales</taxon>
        <taxon>Nitrobacteraceae</taxon>
        <taxon>Tardiphaga</taxon>
    </lineage>
</organism>
<protein>
    <submittedName>
        <fullName evidence="1">Uncharacterized protein</fullName>
    </submittedName>
</protein>
<gene>
    <name evidence="1" type="ORF">RPMA_18205</name>
</gene>
<dbReference type="EMBL" id="CP036498">
    <property type="protein sequence ID" value="QUS40551.1"/>
    <property type="molecule type" value="Genomic_DNA"/>
</dbReference>
<sequence>MTIKSTYLITNDDFSPYDDDGVVREQKTERAAMKAAALRLAGTDTQDAEVWIWKLVSVASKPPLDPEFEPAA</sequence>
<name>A0ABX8AB79_9BRAD</name>
<keyword evidence="2" id="KW-1185">Reference proteome</keyword>
<accession>A0ABX8AB79</accession>
<evidence type="ECO:0000313" key="1">
    <source>
        <dbReference type="EMBL" id="QUS40551.1"/>
    </source>
</evidence>
<evidence type="ECO:0000313" key="2">
    <source>
        <dbReference type="Proteomes" id="UP000682843"/>
    </source>
</evidence>
<dbReference type="RefSeq" id="WP_211909134.1">
    <property type="nucleotide sequence ID" value="NZ_CP036498.1"/>
</dbReference>
<reference evidence="1 2" key="1">
    <citation type="submission" date="2019-02" db="EMBL/GenBank/DDBJ databases">
        <title>Emended description of the genus Rhodopseudomonas and description of Rhodopseudomonas albus sp. nov., a non-phototrophic, heavy-metal-tolerant bacterium isolated from garden soil.</title>
        <authorList>
            <person name="Bao Z."/>
            <person name="Cao W.W."/>
            <person name="Sato Y."/>
            <person name="Nishizawa T."/>
            <person name="Zhao J."/>
            <person name="Guo Y."/>
            <person name="Ohta H."/>
        </authorList>
    </citation>
    <scope>NUCLEOTIDE SEQUENCE [LARGE SCALE GENOMIC DNA]</scope>
    <source>
        <strain evidence="1 2">SK50-23</strain>
    </source>
</reference>
<proteinExistence type="predicted"/>
<dbReference type="Proteomes" id="UP000682843">
    <property type="component" value="Chromosome"/>
</dbReference>